<keyword evidence="4" id="KW-1277">Toxin-antitoxin system</keyword>
<dbReference type="SUPFAM" id="SSF50118">
    <property type="entry name" value="Cell growth inhibitor/plasmid maintenance toxic component"/>
    <property type="match status" value="1"/>
</dbReference>
<gene>
    <name evidence="9" type="ORF">D6C13_01980</name>
</gene>
<keyword evidence="6" id="KW-0804">Transcription</keyword>
<organism evidence="9 10">
    <name type="scientific">Rahnella woolbedingensis</name>
    <dbReference type="NCBI Taxonomy" id="1510574"/>
    <lineage>
        <taxon>Bacteria</taxon>
        <taxon>Pseudomonadati</taxon>
        <taxon>Pseudomonadota</taxon>
        <taxon>Gammaproteobacteria</taxon>
        <taxon>Enterobacterales</taxon>
        <taxon>Yersiniaceae</taxon>
        <taxon>Rahnella</taxon>
    </lineage>
</organism>
<dbReference type="RefSeq" id="WP_120131170.1">
    <property type="nucleotide sequence ID" value="NZ_RAHH01000002.1"/>
</dbReference>
<evidence type="ECO:0000256" key="6">
    <source>
        <dbReference type="ARBA" id="ARBA00023163"/>
    </source>
</evidence>
<evidence type="ECO:0000256" key="3">
    <source>
        <dbReference type="ARBA" id="ARBA00022491"/>
    </source>
</evidence>
<dbReference type="InterPro" id="IPR002712">
    <property type="entry name" value="CcdB"/>
</dbReference>
<evidence type="ECO:0000256" key="5">
    <source>
        <dbReference type="ARBA" id="ARBA00023015"/>
    </source>
</evidence>
<dbReference type="EMBL" id="RAHH01000002">
    <property type="protein sequence ID" value="RJT47155.1"/>
    <property type="molecule type" value="Genomic_DNA"/>
</dbReference>
<evidence type="ECO:0000256" key="4">
    <source>
        <dbReference type="ARBA" id="ARBA00022649"/>
    </source>
</evidence>
<protein>
    <recommendedName>
        <fullName evidence="2">Toxin CcdB</fullName>
    </recommendedName>
    <alternativeName>
        <fullName evidence="8">Cytotoxic protein CcdB</fullName>
    </alternativeName>
    <alternativeName>
        <fullName evidence="7">Protein LetD</fullName>
    </alternativeName>
</protein>
<proteinExistence type="inferred from homology"/>
<sequence length="103" mass="11718">MAQFDVYENQGEGKNLYPYFMDIQNPLFERLNERIVAPLTALSNLKPITHLHPLIRIQNHQYVLMTNLLTSVSATQLRHEPVLNADIHRADVVAALDLLVTGI</sequence>
<name>A0A419NEI9_9GAMM</name>
<comment type="caution">
    <text evidence="9">The sequence shown here is derived from an EMBL/GenBank/DDBJ whole genome shotgun (WGS) entry which is preliminary data.</text>
</comment>
<dbReference type="OrthoDB" id="9813510at2"/>
<evidence type="ECO:0000256" key="8">
    <source>
        <dbReference type="ARBA" id="ARBA00033135"/>
    </source>
</evidence>
<evidence type="ECO:0000256" key="2">
    <source>
        <dbReference type="ARBA" id="ARBA00015075"/>
    </source>
</evidence>
<keyword evidence="5" id="KW-0805">Transcription regulation</keyword>
<accession>A0A419NEI9</accession>
<evidence type="ECO:0000313" key="9">
    <source>
        <dbReference type="EMBL" id="RJT47155.1"/>
    </source>
</evidence>
<evidence type="ECO:0000256" key="1">
    <source>
        <dbReference type="ARBA" id="ARBA00005230"/>
    </source>
</evidence>
<dbReference type="AlphaFoldDB" id="A0A419NEI9"/>
<dbReference type="Pfam" id="PF01845">
    <property type="entry name" value="CcdB"/>
    <property type="match status" value="1"/>
</dbReference>
<evidence type="ECO:0000313" key="10">
    <source>
        <dbReference type="Proteomes" id="UP000284908"/>
    </source>
</evidence>
<dbReference type="Proteomes" id="UP000284908">
    <property type="component" value="Unassembled WGS sequence"/>
</dbReference>
<keyword evidence="10" id="KW-1185">Reference proteome</keyword>
<keyword evidence="3" id="KW-0678">Repressor</keyword>
<comment type="similarity">
    <text evidence="1">Belongs to the CcdB toxin family.</text>
</comment>
<dbReference type="InterPro" id="IPR011067">
    <property type="entry name" value="Plasmid_toxin/cell-grow_inhib"/>
</dbReference>
<evidence type="ECO:0000256" key="7">
    <source>
        <dbReference type="ARBA" id="ARBA00029628"/>
    </source>
</evidence>
<reference evidence="9 10" key="1">
    <citation type="submission" date="2018-09" db="EMBL/GenBank/DDBJ databases">
        <authorList>
            <person name="Le Fleche-Mateos A."/>
        </authorList>
    </citation>
    <scope>NUCLEOTIDE SEQUENCE [LARGE SCALE GENOMIC DNA]</scope>
    <source>
        <strain evidence="9 10">DSM 27399</strain>
    </source>
</reference>
<dbReference type="GO" id="GO:0008657">
    <property type="term" value="F:DNA topoisomerase type II (double strand cut, ATP-hydrolyzing) inhibitor activity"/>
    <property type="evidence" value="ECO:0007669"/>
    <property type="project" value="InterPro"/>
</dbReference>
<dbReference type="Gene3D" id="2.30.30.110">
    <property type="match status" value="1"/>
</dbReference>
<dbReference type="GO" id="GO:0006276">
    <property type="term" value="P:plasmid maintenance"/>
    <property type="evidence" value="ECO:0007669"/>
    <property type="project" value="InterPro"/>
</dbReference>